<evidence type="ECO:0000313" key="2">
    <source>
        <dbReference type="Proteomes" id="UP000002010"/>
    </source>
</evidence>
<sequence>MTGFSVFATANRGCIPQGIVLPAPEPLACFPALNRPPHPDPLQKVHMLEIAAIR</sequence>
<dbReference type="Proteomes" id="UP000002010">
    <property type="component" value="Chromosome"/>
</dbReference>
<protein>
    <submittedName>
        <fullName evidence="1">Uncharacterized protein</fullName>
    </submittedName>
</protein>
<proteinExistence type="predicted"/>
<dbReference type="AlphaFoldDB" id="C1D6C8"/>
<evidence type="ECO:0000313" key="1">
    <source>
        <dbReference type="EMBL" id="ACO76163.1"/>
    </source>
</evidence>
<dbReference type="EMBL" id="CP001154">
    <property type="protein sequence ID" value="ACO76163.1"/>
    <property type="molecule type" value="Genomic_DNA"/>
</dbReference>
<dbReference type="HOGENOM" id="CLU_3044819_0_0_4"/>
<keyword evidence="2" id="KW-1185">Reference proteome</keyword>
<organism evidence="1 2">
    <name type="scientific">Laribacter hongkongensis (strain HLHK9)</name>
    <dbReference type="NCBI Taxonomy" id="557598"/>
    <lineage>
        <taxon>Bacteria</taxon>
        <taxon>Pseudomonadati</taxon>
        <taxon>Pseudomonadota</taxon>
        <taxon>Betaproteobacteria</taxon>
        <taxon>Neisseriales</taxon>
        <taxon>Aquaspirillaceae</taxon>
        <taxon>Laribacter</taxon>
    </lineage>
</organism>
<dbReference type="KEGG" id="lhk:LHK_03185"/>
<gene>
    <name evidence="1" type="ordered locus">LHK_03185</name>
</gene>
<accession>C1D6C8</accession>
<name>C1D6C8_LARHH</name>
<reference evidence="1 2" key="1">
    <citation type="journal article" date="2009" name="PLoS Genet.">
        <title>The complete genome and proteome of Laribacter hongkongensis reveal potential mechanisms for adaptations to different temperatures and habitats.</title>
        <authorList>
            <person name="Woo P.C."/>
            <person name="Lau S.K."/>
            <person name="Tse H."/>
            <person name="Teng J.L."/>
            <person name="Curreem S.O."/>
            <person name="Tsang A.K."/>
            <person name="Fan R.Y."/>
            <person name="Wong G.K."/>
            <person name="Huang Y."/>
            <person name="Loman N.J."/>
            <person name="Snyder L.A."/>
            <person name="Cai J.J."/>
            <person name="Huang J.D."/>
            <person name="Mak W."/>
            <person name="Pallen M.J."/>
            <person name="Lok S."/>
            <person name="Yuen K.Y."/>
        </authorList>
    </citation>
    <scope>NUCLEOTIDE SEQUENCE [LARGE SCALE GENOMIC DNA]</scope>
    <source>
        <strain evidence="1 2">HLHK9</strain>
    </source>
</reference>